<dbReference type="SUPFAM" id="SSF53756">
    <property type="entry name" value="UDP-Glycosyltransferase/glycogen phosphorylase"/>
    <property type="match status" value="1"/>
</dbReference>
<proteinExistence type="predicted"/>
<feature type="domain" description="Spore protein YkvP/CgeB glycosyl transferase-like" evidence="1">
    <location>
        <begin position="204"/>
        <end position="354"/>
    </location>
</feature>
<reference evidence="2" key="1">
    <citation type="submission" date="2016-04" db="EMBL/GenBank/DDBJ databases">
        <title>Fast-growing isolate from the root nodules of Vavilovia formosa.</title>
        <authorList>
            <person name="Kimeklis A."/>
            <person name="Safronova V."/>
            <person name="Belimov A."/>
            <person name="Andronov E."/>
        </authorList>
    </citation>
    <scope>NUCLEOTIDE SEQUENCE [LARGE SCALE GENOMIC DNA]</scope>
    <source>
        <strain evidence="2">Vaf-46</strain>
    </source>
</reference>
<comment type="caution">
    <text evidence="2">The sequence shown here is derived from an EMBL/GenBank/DDBJ whole genome shotgun (WGS) entry which is preliminary data.</text>
</comment>
<sequence>MKFLFYTHSLVSDWNHGNAHFVRGIMRELTRRHHEALALEPEESWSRSNLLSDQGPRAVEKFHKLFPQLRSIIYGPHFDHEAAIAEADVVVVHEWTEPALVERIGRARRSGANFTLLFHDTHHRAVSAQGDIAGLTLEDYDGVLAFGETLRQRYLQAGWGRSVFTWHEAADDALFRPQLEIEKTEDLIWIGNWGDDERSAELMEFLVRPARELGLRTTVRGVRYPKQALDALEDAGIAYGGWIANAEAPLAFAGHKVTVHIPRRPYVENLPGIPTIRVFEALACGIPLISAPWHDAEALFRPDRDYLVAENGREMTRLLREVLTDDALAAALVTSGLETIRARHTCRHRVDELFSILKQCGNAGVVGQLPAKEAAE</sequence>
<accession>A0A179BG15</accession>
<dbReference type="AlphaFoldDB" id="A0A179BG15"/>
<gene>
    <name evidence="2" type="ORF">A4U53_30105</name>
</gene>
<dbReference type="Pfam" id="PF13524">
    <property type="entry name" value="Glyco_trans_1_2"/>
    <property type="match status" value="1"/>
</dbReference>
<dbReference type="GO" id="GO:0016740">
    <property type="term" value="F:transferase activity"/>
    <property type="evidence" value="ECO:0007669"/>
    <property type="project" value="UniProtKB-KW"/>
</dbReference>
<dbReference type="EMBL" id="LWBS01000422">
    <property type="protein sequence ID" value="OAP90283.1"/>
    <property type="molecule type" value="Genomic_DNA"/>
</dbReference>
<name>A0A179BG15_RHILE</name>
<organism evidence="2">
    <name type="scientific">Rhizobium leguminosarum</name>
    <dbReference type="NCBI Taxonomy" id="384"/>
    <lineage>
        <taxon>Bacteria</taxon>
        <taxon>Pseudomonadati</taxon>
        <taxon>Pseudomonadota</taxon>
        <taxon>Alphaproteobacteria</taxon>
        <taxon>Hyphomicrobiales</taxon>
        <taxon>Rhizobiaceae</taxon>
        <taxon>Rhizobium/Agrobacterium group</taxon>
        <taxon>Rhizobium</taxon>
    </lineage>
</organism>
<dbReference type="CDD" id="cd03801">
    <property type="entry name" value="GT4_PimA-like"/>
    <property type="match status" value="1"/>
</dbReference>
<evidence type="ECO:0000313" key="2">
    <source>
        <dbReference type="EMBL" id="OAP90283.1"/>
    </source>
</evidence>
<dbReference type="InterPro" id="IPR055259">
    <property type="entry name" value="YkvP/CgeB_Glyco_trans-like"/>
</dbReference>
<keyword evidence="2" id="KW-0808">Transferase</keyword>
<dbReference type="Gene3D" id="3.40.50.2000">
    <property type="entry name" value="Glycogen Phosphorylase B"/>
    <property type="match status" value="2"/>
</dbReference>
<evidence type="ECO:0000259" key="1">
    <source>
        <dbReference type="Pfam" id="PF13524"/>
    </source>
</evidence>
<protein>
    <submittedName>
        <fullName evidence="2">Glycosyltransferase</fullName>
    </submittedName>
</protein>